<dbReference type="InterPro" id="IPR029061">
    <property type="entry name" value="THDP-binding"/>
</dbReference>
<protein>
    <submittedName>
        <fullName evidence="7">Thiamine pyrophosphate-dependent enzyme</fullName>
    </submittedName>
</protein>
<comment type="similarity">
    <text evidence="1 3">Belongs to the TPP enzyme family.</text>
</comment>
<evidence type="ECO:0000313" key="8">
    <source>
        <dbReference type="Proteomes" id="UP001597373"/>
    </source>
</evidence>
<dbReference type="InterPro" id="IPR029035">
    <property type="entry name" value="DHS-like_NAD/FAD-binding_dom"/>
</dbReference>
<dbReference type="SUPFAM" id="SSF52467">
    <property type="entry name" value="DHS-like NAD/FAD-binding domain"/>
    <property type="match status" value="1"/>
</dbReference>
<dbReference type="Gene3D" id="3.40.50.970">
    <property type="match status" value="2"/>
</dbReference>
<dbReference type="PROSITE" id="PS00187">
    <property type="entry name" value="TPP_ENZYMES"/>
    <property type="match status" value="1"/>
</dbReference>
<evidence type="ECO:0000259" key="6">
    <source>
        <dbReference type="Pfam" id="PF02776"/>
    </source>
</evidence>
<comment type="caution">
    <text evidence="7">The sequence shown here is derived from an EMBL/GenBank/DDBJ whole genome shotgun (WGS) entry which is preliminary data.</text>
</comment>
<dbReference type="InterPro" id="IPR011766">
    <property type="entry name" value="TPP_enzyme_TPP-bd"/>
</dbReference>
<evidence type="ECO:0000256" key="2">
    <source>
        <dbReference type="ARBA" id="ARBA00023052"/>
    </source>
</evidence>
<reference evidence="8" key="1">
    <citation type="journal article" date="2019" name="Int. J. Syst. Evol. Microbiol.">
        <title>The Global Catalogue of Microorganisms (GCM) 10K type strain sequencing project: providing services to taxonomists for standard genome sequencing and annotation.</title>
        <authorList>
            <consortium name="The Broad Institute Genomics Platform"/>
            <consortium name="The Broad Institute Genome Sequencing Center for Infectious Disease"/>
            <person name="Wu L."/>
            <person name="Ma J."/>
        </authorList>
    </citation>
    <scope>NUCLEOTIDE SEQUENCE [LARGE SCALE GENOMIC DNA]</scope>
    <source>
        <strain evidence="8">KCTC 23707</strain>
    </source>
</reference>
<dbReference type="Pfam" id="PF02776">
    <property type="entry name" value="TPP_enzyme_N"/>
    <property type="match status" value="1"/>
</dbReference>
<feature type="domain" description="Thiamine pyrophosphate enzyme N-terminal TPP-binding" evidence="6">
    <location>
        <begin position="8"/>
        <end position="122"/>
    </location>
</feature>
<feature type="domain" description="Thiamine pyrophosphate enzyme central" evidence="4">
    <location>
        <begin position="197"/>
        <end position="333"/>
    </location>
</feature>
<dbReference type="InterPro" id="IPR012000">
    <property type="entry name" value="Thiamin_PyroP_enz_cen_dom"/>
</dbReference>
<dbReference type="CDD" id="cd00568">
    <property type="entry name" value="TPP_enzymes"/>
    <property type="match status" value="1"/>
</dbReference>
<dbReference type="PANTHER" id="PTHR18968">
    <property type="entry name" value="THIAMINE PYROPHOSPHATE ENZYMES"/>
    <property type="match status" value="1"/>
</dbReference>
<dbReference type="CDD" id="cd07035">
    <property type="entry name" value="TPP_PYR_POX_like"/>
    <property type="match status" value="1"/>
</dbReference>
<dbReference type="RefSeq" id="WP_345098460.1">
    <property type="nucleotide sequence ID" value="NZ_BAABGS010000016.1"/>
</dbReference>
<evidence type="ECO:0000313" key="7">
    <source>
        <dbReference type="EMBL" id="MFD2258532.1"/>
    </source>
</evidence>
<keyword evidence="2 3" id="KW-0786">Thiamine pyrophosphate</keyword>
<sequence>MSQQDQVRTGGEILVSALRVHGVDTVFGVPGESALPFFDAVAKEGSGVRFVQCRHEANACHMAEADAKLRGQPSACIVSRGPGAMHAAIGLHTAKQDSTPLILIVGQVPTNERTREGFQEVDYGRTFGDMTKWVGEVPSADMIPEYVSRAVNFAIQGRPGPVVLVVPEDVFGMTSSVPDYPPCKPAHARPSPADMGKVAELLRKAERPVVIVGGTGWTTEASKKVTRFCAENNLPVVAGFRSQDIVDNRLPQYIGDMSLGGNMLVAEHVKQADVLLVIGDRLSEITTKAYTALEVPVPEQTLIHVFPGPEDIGSVYIPHLPIVSSVTGFVDALEGIGKLDSSAWDSWTREGRANYEAFQETPAKIDGINMAKIIKHLSETLPEDAIITNGAGNYAIWLQRFFRFKTFGTQLAPKSGSMGYGLPAGIAAKLRYPERTVVTLGGDGCFMMASPDFATAIQANLGVVVIVVNNGMYGTIRMHQERNFPGRPSGTALRNPDFAKMAESYGVFGAVVETEDQFPAALEAALASGGPAIIEIRMSARQLTPDFAI</sequence>
<name>A0ABW5DBT0_9HYPH</name>
<keyword evidence="8" id="KW-1185">Reference proteome</keyword>
<evidence type="ECO:0000256" key="3">
    <source>
        <dbReference type="RuleBase" id="RU362132"/>
    </source>
</evidence>
<accession>A0ABW5DBT0</accession>
<dbReference type="InterPro" id="IPR012001">
    <property type="entry name" value="Thiamin_PyroP_enz_TPP-bd_dom"/>
</dbReference>
<evidence type="ECO:0000256" key="1">
    <source>
        <dbReference type="ARBA" id="ARBA00007812"/>
    </source>
</evidence>
<gene>
    <name evidence="7" type="ORF">ACFSMZ_01945</name>
</gene>
<dbReference type="InterPro" id="IPR000399">
    <property type="entry name" value="TPP-bd_CS"/>
</dbReference>
<dbReference type="NCBIfam" id="NF006052">
    <property type="entry name" value="PRK08199.1"/>
    <property type="match status" value="1"/>
</dbReference>
<evidence type="ECO:0000259" key="5">
    <source>
        <dbReference type="Pfam" id="PF02775"/>
    </source>
</evidence>
<dbReference type="PANTHER" id="PTHR18968:SF120">
    <property type="entry name" value="ACETOLACTATE SYNTHASE LARGE SUBUNIT"/>
    <property type="match status" value="1"/>
</dbReference>
<organism evidence="7 8">
    <name type="scientific">Chelativorans composti</name>
    <dbReference type="NCBI Taxonomy" id="768533"/>
    <lineage>
        <taxon>Bacteria</taxon>
        <taxon>Pseudomonadati</taxon>
        <taxon>Pseudomonadota</taxon>
        <taxon>Alphaproteobacteria</taxon>
        <taxon>Hyphomicrobiales</taxon>
        <taxon>Phyllobacteriaceae</taxon>
        <taxon>Chelativorans</taxon>
    </lineage>
</organism>
<feature type="domain" description="Thiamine pyrophosphate enzyme TPP-binding" evidence="5">
    <location>
        <begin position="390"/>
        <end position="536"/>
    </location>
</feature>
<proteinExistence type="inferred from homology"/>
<dbReference type="Pfam" id="PF02775">
    <property type="entry name" value="TPP_enzyme_C"/>
    <property type="match status" value="1"/>
</dbReference>
<dbReference type="Proteomes" id="UP001597373">
    <property type="component" value="Unassembled WGS sequence"/>
</dbReference>
<evidence type="ECO:0000259" key="4">
    <source>
        <dbReference type="Pfam" id="PF00205"/>
    </source>
</evidence>
<dbReference type="EMBL" id="JBHUIR010000006">
    <property type="protein sequence ID" value="MFD2258532.1"/>
    <property type="molecule type" value="Genomic_DNA"/>
</dbReference>
<dbReference type="Gene3D" id="3.40.50.1220">
    <property type="entry name" value="TPP-binding domain"/>
    <property type="match status" value="1"/>
</dbReference>
<dbReference type="SUPFAM" id="SSF52518">
    <property type="entry name" value="Thiamin diphosphate-binding fold (THDP-binding)"/>
    <property type="match status" value="2"/>
</dbReference>
<dbReference type="InterPro" id="IPR045229">
    <property type="entry name" value="TPP_enz"/>
</dbReference>
<dbReference type="Pfam" id="PF00205">
    <property type="entry name" value="TPP_enzyme_M"/>
    <property type="match status" value="1"/>
</dbReference>